<dbReference type="AlphaFoldDB" id="A0A444JRG1"/>
<evidence type="ECO:0000313" key="2">
    <source>
        <dbReference type="EMBL" id="RWX55695.1"/>
    </source>
</evidence>
<comment type="caution">
    <text evidence="2">The sequence shown here is derived from an EMBL/GenBank/DDBJ whole genome shotgun (WGS) entry which is preliminary data.</text>
</comment>
<dbReference type="SUPFAM" id="SSF53850">
    <property type="entry name" value="Periplasmic binding protein-like II"/>
    <property type="match status" value="1"/>
</dbReference>
<gene>
    <name evidence="2" type="ORF">EDI28_10120</name>
</gene>
<protein>
    <submittedName>
        <fullName evidence="2">Amino acid ABC transporter</fullName>
    </submittedName>
</protein>
<sequence length="252" mass="28551">MNKIFSIATVLALSCSSFALNAESVNYYVIAKQASPFQIENGDNKHSGIVTDIVRAIFKDSQYDINFHTYPFNRMISLLEAGGKPNWITYGSPGWGGVQAENLSDSPIYNVKHVLVSSHKNSFEFNSMQDMNDRVVVLLHGFDYPQLTPYFKGGNVEELRVKDYSAAFRVIRKLPGDTAFVEMDSRIKYNLSQQNQDLSQYDIQPFGSVIPDYPIYLAFDPNMNREMQNYANSKLKELKSTGAIDSIIKSYF</sequence>
<dbReference type="Gene3D" id="3.40.190.10">
    <property type="entry name" value="Periplasmic binding protein-like II"/>
    <property type="match status" value="2"/>
</dbReference>
<accession>A0A444JRG1</accession>
<proteinExistence type="predicted"/>
<evidence type="ECO:0000256" key="1">
    <source>
        <dbReference type="SAM" id="SignalP"/>
    </source>
</evidence>
<reference evidence="2 3" key="1">
    <citation type="submission" date="2018-11" db="EMBL/GenBank/DDBJ databases">
        <title>Photobacterium sp. BEI247 sp. nov., a marine bacterium isolated from Yongle Blue Hole in the South China Sea.</title>
        <authorList>
            <person name="Wang X."/>
        </authorList>
    </citation>
    <scope>NUCLEOTIDE SEQUENCE [LARGE SCALE GENOMIC DNA]</scope>
    <source>
        <strain evidence="3">BEI247</strain>
    </source>
</reference>
<keyword evidence="1" id="KW-0732">Signal</keyword>
<dbReference type="EMBL" id="RJLM01000003">
    <property type="protein sequence ID" value="RWX55695.1"/>
    <property type="molecule type" value="Genomic_DNA"/>
</dbReference>
<feature type="chain" id="PRO_5019344127" evidence="1">
    <location>
        <begin position="22"/>
        <end position="252"/>
    </location>
</feature>
<organism evidence="2 3">
    <name type="scientific">Photobacterium chitinilyticum</name>
    <dbReference type="NCBI Taxonomy" id="2485123"/>
    <lineage>
        <taxon>Bacteria</taxon>
        <taxon>Pseudomonadati</taxon>
        <taxon>Pseudomonadota</taxon>
        <taxon>Gammaproteobacteria</taxon>
        <taxon>Vibrionales</taxon>
        <taxon>Vibrionaceae</taxon>
        <taxon>Photobacterium</taxon>
    </lineage>
</organism>
<feature type="signal peptide" evidence="1">
    <location>
        <begin position="1"/>
        <end position="21"/>
    </location>
</feature>
<dbReference type="PROSITE" id="PS51257">
    <property type="entry name" value="PROKAR_LIPOPROTEIN"/>
    <property type="match status" value="1"/>
</dbReference>
<dbReference type="Proteomes" id="UP000287563">
    <property type="component" value="Unassembled WGS sequence"/>
</dbReference>
<dbReference type="RefSeq" id="WP_128783719.1">
    <property type="nucleotide sequence ID" value="NZ_RJLM01000003.1"/>
</dbReference>
<name>A0A444JRG1_9GAMM</name>
<dbReference type="OrthoDB" id="6194758at2"/>
<evidence type="ECO:0000313" key="3">
    <source>
        <dbReference type="Proteomes" id="UP000287563"/>
    </source>
</evidence>
<keyword evidence="3" id="KW-1185">Reference proteome</keyword>